<reference evidence="1 2" key="1">
    <citation type="submission" date="2009-01" db="EMBL/GenBank/DDBJ databases">
        <title>Complete sequence of Geobacter sp. FRC-32.</title>
        <authorList>
            <consortium name="US DOE Joint Genome Institute"/>
            <person name="Lucas S."/>
            <person name="Copeland A."/>
            <person name="Lapidus A."/>
            <person name="Glavina del Rio T."/>
            <person name="Dalin E."/>
            <person name="Tice H."/>
            <person name="Bruce D."/>
            <person name="Goodwin L."/>
            <person name="Pitluck S."/>
            <person name="Saunders E."/>
            <person name="Brettin T."/>
            <person name="Detter J.C."/>
            <person name="Han C."/>
            <person name="Larimer F."/>
            <person name="Land M."/>
            <person name="Hauser L."/>
            <person name="Kyrpides N."/>
            <person name="Ovchinnikova G."/>
            <person name="Kostka J."/>
            <person name="Richardson P."/>
        </authorList>
    </citation>
    <scope>NUCLEOTIDE SEQUENCE [LARGE SCALE GENOMIC DNA]</scope>
    <source>
        <strain evidence="2">DSM 22248 / JCM 15807 / FRC-32</strain>
    </source>
</reference>
<dbReference type="SUPFAM" id="SSF49777">
    <property type="entry name" value="PEBP-like"/>
    <property type="match status" value="1"/>
</dbReference>
<dbReference type="PANTHER" id="PTHR30289">
    <property type="entry name" value="UNCHARACTERIZED PROTEIN YBCL-RELATED"/>
    <property type="match status" value="1"/>
</dbReference>
<dbReference type="EMBL" id="CP001390">
    <property type="protein sequence ID" value="ACM18703.1"/>
    <property type="molecule type" value="Genomic_DNA"/>
</dbReference>
<dbReference type="PANTHER" id="PTHR30289:SF1">
    <property type="entry name" value="PEBP (PHOSPHATIDYLETHANOLAMINE-BINDING PROTEIN) FAMILY PROTEIN"/>
    <property type="match status" value="1"/>
</dbReference>
<dbReference type="Proteomes" id="UP000007721">
    <property type="component" value="Chromosome"/>
</dbReference>
<keyword evidence="2" id="KW-1185">Reference proteome</keyword>
<dbReference type="InterPro" id="IPR005247">
    <property type="entry name" value="YbhB_YbcL/LppC-like"/>
</dbReference>
<dbReference type="NCBIfam" id="TIGR00481">
    <property type="entry name" value="YbhB/YbcL family Raf kinase inhibitor-like protein"/>
    <property type="match status" value="1"/>
</dbReference>
<dbReference type="HOGENOM" id="CLU_083918_3_2_7"/>
<evidence type="ECO:0000313" key="1">
    <source>
        <dbReference type="EMBL" id="ACM18703.1"/>
    </source>
</evidence>
<dbReference type="Gene3D" id="3.90.280.10">
    <property type="entry name" value="PEBP-like"/>
    <property type="match status" value="1"/>
</dbReference>
<dbReference type="CDD" id="cd00865">
    <property type="entry name" value="PEBP_bact_arch"/>
    <property type="match status" value="1"/>
</dbReference>
<gene>
    <name evidence="1" type="ordered locus">Geob_0332</name>
</gene>
<accession>B9LYX1</accession>
<evidence type="ECO:0000313" key="2">
    <source>
        <dbReference type="Proteomes" id="UP000007721"/>
    </source>
</evidence>
<proteinExistence type="predicted"/>
<dbReference type="STRING" id="316067.Geob_0332"/>
<dbReference type="RefSeq" id="WP_012645432.1">
    <property type="nucleotide sequence ID" value="NC_011979.1"/>
</dbReference>
<dbReference type="AlphaFoldDB" id="B9LYX1"/>
<name>B9LYX1_GEODF</name>
<organism evidence="1 2">
    <name type="scientific">Geotalea daltonii (strain DSM 22248 / JCM 15807 / FRC-32)</name>
    <name type="common">Geobacter daltonii</name>
    <dbReference type="NCBI Taxonomy" id="316067"/>
    <lineage>
        <taxon>Bacteria</taxon>
        <taxon>Pseudomonadati</taxon>
        <taxon>Thermodesulfobacteriota</taxon>
        <taxon>Desulfuromonadia</taxon>
        <taxon>Geobacterales</taxon>
        <taxon>Geobacteraceae</taxon>
        <taxon>Geotalea</taxon>
    </lineage>
</organism>
<dbReference type="InterPro" id="IPR008914">
    <property type="entry name" value="PEBP"/>
</dbReference>
<dbReference type="Pfam" id="PF01161">
    <property type="entry name" value="PBP"/>
    <property type="match status" value="1"/>
</dbReference>
<protein>
    <submittedName>
        <fullName evidence="1">Phosphatidylethanolamine-binding protein</fullName>
    </submittedName>
</protein>
<dbReference type="eggNOG" id="COG1881">
    <property type="taxonomic scope" value="Bacteria"/>
</dbReference>
<dbReference type="InterPro" id="IPR036610">
    <property type="entry name" value="PEBP-like_sf"/>
</dbReference>
<sequence>MEKILAAMMIILACTALAIAGGAKKGGMKMKISSPAFTDSQSIPDRYTCNGNNISPPLRFENIPARAKSLALIVDDPDAPAGTWTHWIVWNMSPRTRELAENAAPREAIVGKNDFYHNSYGGPCPPSGTHRYFFRLYALDAVLQTAGHATRAELEKALQPHIIETAELMGTYQKK</sequence>
<dbReference type="KEGG" id="geo:Geob_0332"/>